<evidence type="ECO:0000256" key="6">
    <source>
        <dbReference type="SAM" id="MobiDB-lite"/>
    </source>
</evidence>
<evidence type="ECO:0000256" key="4">
    <source>
        <dbReference type="ARBA" id="ARBA00022989"/>
    </source>
</evidence>
<dbReference type="EMBL" id="JBEXPZ010000025">
    <property type="protein sequence ID" value="MET9846854.1"/>
    <property type="molecule type" value="Genomic_DNA"/>
</dbReference>
<gene>
    <name evidence="8" type="ORF">ABZZ21_20235</name>
</gene>
<dbReference type="RefSeq" id="WP_355398111.1">
    <property type="nucleotide sequence ID" value="NZ_JBEGHN010000001.1"/>
</dbReference>
<reference evidence="8 9" key="1">
    <citation type="submission" date="2024-06" db="EMBL/GenBank/DDBJ databases">
        <title>The Natural Products Discovery Center: Release of the First 8490 Sequenced Strains for Exploring Actinobacteria Biosynthetic Diversity.</title>
        <authorList>
            <person name="Kalkreuter E."/>
            <person name="Kautsar S.A."/>
            <person name="Yang D."/>
            <person name="Bader C.D."/>
            <person name="Teijaro C.N."/>
            <person name="Fluegel L."/>
            <person name="Davis C.M."/>
            <person name="Simpson J.R."/>
            <person name="Lauterbach L."/>
            <person name="Steele A.D."/>
            <person name="Gui C."/>
            <person name="Meng S."/>
            <person name="Li G."/>
            <person name="Viehrig K."/>
            <person name="Ye F."/>
            <person name="Su P."/>
            <person name="Kiefer A.F."/>
            <person name="Nichols A."/>
            <person name="Cepeda A.J."/>
            <person name="Yan W."/>
            <person name="Fan B."/>
            <person name="Jiang Y."/>
            <person name="Adhikari A."/>
            <person name="Zheng C.-J."/>
            <person name="Schuster L."/>
            <person name="Cowan T.M."/>
            <person name="Smanski M.J."/>
            <person name="Chevrette M.G."/>
            <person name="De Carvalho L.P.S."/>
            <person name="Shen B."/>
        </authorList>
    </citation>
    <scope>NUCLEOTIDE SEQUENCE [LARGE SCALE GENOMIC DNA]</scope>
    <source>
        <strain evidence="8 9">NPDC006434</strain>
    </source>
</reference>
<name>A0ABV2UZ81_9ACTN</name>
<dbReference type="PANTHER" id="PTHR47089:SF1">
    <property type="entry name" value="GUANOSINE ABC TRANSPORTER PERMEASE PROTEIN NUPP"/>
    <property type="match status" value="1"/>
</dbReference>
<feature type="region of interest" description="Disordered" evidence="6">
    <location>
        <begin position="367"/>
        <end position="398"/>
    </location>
</feature>
<evidence type="ECO:0000256" key="7">
    <source>
        <dbReference type="SAM" id="Phobius"/>
    </source>
</evidence>
<keyword evidence="3 7" id="KW-0812">Transmembrane</keyword>
<evidence type="ECO:0000256" key="5">
    <source>
        <dbReference type="ARBA" id="ARBA00023136"/>
    </source>
</evidence>
<comment type="subcellular location">
    <subcellularLocation>
        <location evidence="1">Cell membrane</location>
        <topology evidence="1">Multi-pass membrane protein</topology>
    </subcellularLocation>
</comment>
<proteinExistence type="predicted"/>
<keyword evidence="5 7" id="KW-0472">Membrane</keyword>
<accession>A0ABV2UZ81</accession>
<evidence type="ECO:0000256" key="3">
    <source>
        <dbReference type="ARBA" id="ARBA00022692"/>
    </source>
</evidence>
<dbReference type="PANTHER" id="PTHR47089">
    <property type="entry name" value="ABC TRANSPORTER, PERMEASE PROTEIN"/>
    <property type="match status" value="1"/>
</dbReference>
<dbReference type="InterPro" id="IPR001851">
    <property type="entry name" value="ABC_transp_permease"/>
</dbReference>
<feature type="transmembrane region" description="Helical" evidence="7">
    <location>
        <begin position="150"/>
        <end position="169"/>
    </location>
</feature>
<dbReference type="Pfam" id="PF02653">
    <property type="entry name" value="BPD_transp_2"/>
    <property type="match status" value="1"/>
</dbReference>
<organism evidence="8 9">
    <name type="scientific">Streptomyces ossamyceticus</name>
    <dbReference type="NCBI Taxonomy" id="249581"/>
    <lineage>
        <taxon>Bacteria</taxon>
        <taxon>Bacillati</taxon>
        <taxon>Actinomycetota</taxon>
        <taxon>Actinomycetes</taxon>
        <taxon>Kitasatosporales</taxon>
        <taxon>Streptomycetaceae</taxon>
        <taxon>Streptomyces</taxon>
    </lineage>
</organism>
<comment type="caution">
    <text evidence="8">The sequence shown here is derived from an EMBL/GenBank/DDBJ whole genome shotgun (WGS) entry which is preliminary data.</text>
</comment>
<evidence type="ECO:0000313" key="9">
    <source>
        <dbReference type="Proteomes" id="UP001550210"/>
    </source>
</evidence>
<feature type="transmembrane region" description="Helical" evidence="7">
    <location>
        <begin position="292"/>
        <end position="317"/>
    </location>
</feature>
<feature type="compositionally biased region" description="Low complexity" evidence="6">
    <location>
        <begin position="370"/>
        <end position="384"/>
    </location>
</feature>
<keyword evidence="9" id="KW-1185">Reference proteome</keyword>
<evidence type="ECO:0000313" key="8">
    <source>
        <dbReference type="EMBL" id="MET9846854.1"/>
    </source>
</evidence>
<keyword evidence="4 7" id="KW-1133">Transmembrane helix</keyword>
<evidence type="ECO:0000256" key="1">
    <source>
        <dbReference type="ARBA" id="ARBA00004651"/>
    </source>
</evidence>
<protein>
    <submittedName>
        <fullName evidence="8">ABC transporter permease</fullName>
    </submittedName>
</protein>
<keyword evidence="2" id="KW-1003">Cell membrane</keyword>
<dbReference type="Proteomes" id="UP001550210">
    <property type="component" value="Unassembled WGS sequence"/>
</dbReference>
<sequence length="398" mass="41711">MTATLIESEDRREYRATRRRGLLVDLSMTLATVLAALVIGFLVILATGKDPVRAYEALLTGPLERSFRVGRWLEDATTLTLLGLSVAIPFRARQISLGAESQLYAGALAAACVAIFLPLPPVAAVLVPLAAAALAGAGMGFVPGSMKARLGANEIVATLMLNAIVVRVYDYLVNGPLKEPGSSAVHSERVQPDSVLTPLTEWLGIPFGRANVGFPLMLLTAVALWLLLTRTPLGYRIRMTGSNPHFAEYGGIRVPRAIEWSFVIGGAVAGLAGAHLVQGVYGRLEPGLSGSLAFEGIVVALLARNNPLVVVVAGLFYSYLRAGGDIMEQQTDVGTEIVVVIQAVIVLLVTAQALPDLLKRRLARGQAAASRGPSGTSRGPSGTSQGKPGAAHGEAGAR</sequence>
<feature type="transmembrane region" description="Helical" evidence="7">
    <location>
        <begin position="212"/>
        <end position="229"/>
    </location>
</feature>
<feature type="transmembrane region" description="Helical" evidence="7">
    <location>
        <begin position="102"/>
        <end position="119"/>
    </location>
</feature>
<dbReference type="CDD" id="cd06580">
    <property type="entry name" value="TM_PBP1_transp_TpRbsC_like"/>
    <property type="match status" value="1"/>
</dbReference>
<evidence type="ECO:0000256" key="2">
    <source>
        <dbReference type="ARBA" id="ARBA00022475"/>
    </source>
</evidence>
<feature type="transmembrane region" description="Helical" evidence="7">
    <location>
        <begin position="21"/>
        <end position="46"/>
    </location>
</feature>
<feature type="transmembrane region" description="Helical" evidence="7">
    <location>
        <begin position="337"/>
        <end position="354"/>
    </location>
</feature>